<reference evidence="9 10" key="1">
    <citation type="submission" date="2020-07" db="EMBL/GenBank/DDBJ databases">
        <title>Comparative genomics of pyrophilous fungi reveals a link between fire events and developmental genes.</title>
        <authorList>
            <consortium name="DOE Joint Genome Institute"/>
            <person name="Steindorff A.S."/>
            <person name="Carver A."/>
            <person name="Calhoun S."/>
            <person name="Stillman K."/>
            <person name="Liu H."/>
            <person name="Lipzen A."/>
            <person name="Pangilinan J."/>
            <person name="Labutti K."/>
            <person name="Bruns T.D."/>
            <person name="Grigoriev I.V."/>
        </authorList>
    </citation>
    <scope>NUCLEOTIDE SEQUENCE [LARGE SCALE GENOMIC DNA]</scope>
    <source>
        <strain evidence="9 10">CBS 144469</strain>
    </source>
</reference>
<feature type="domain" description="Mif2/CENP-C cupin" evidence="8">
    <location>
        <begin position="479"/>
        <end position="563"/>
    </location>
</feature>
<evidence type="ECO:0000256" key="2">
    <source>
        <dbReference type="ARBA" id="ARBA00010291"/>
    </source>
</evidence>
<evidence type="ECO:0000313" key="10">
    <source>
        <dbReference type="Proteomes" id="UP000521943"/>
    </source>
</evidence>
<evidence type="ECO:0000256" key="1">
    <source>
        <dbReference type="ARBA" id="ARBA00004123"/>
    </source>
</evidence>
<feature type="compositionally biased region" description="Acidic residues" evidence="7">
    <location>
        <begin position="79"/>
        <end position="99"/>
    </location>
</feature>
<dbReference type="GO" id="GO:0019237">
    <property type="term" value="F:centromeric DNA binding"/>
    <property type="evidence" value="ECO:0007669"/>
    <property type="project" value="InterPro"/>
</dbReference>
<dbReference type="Gene3D" id="2.60.120.10">
    <property type="entry name" value="Jelly Rolls"/>
    <property type="match status" value="1"/>
</dbReference>
<comment type="subcellular location">
    <subcellularLocation>
        <location evidence="1">Nucleus</location>
    </subcellularLocation>
</comment>
<evidence type="ECO:0000256" key="3">
    <source>
        <dbReference type="ARBA" id="ARBA00023125"/>
    </source>
</evidence>
<evidence type="ECO:0000313" key="9">
    <source>
        <dbReference type="EMBL" id="KAF6751133.1"/>
    </source>
</evidence>
<feature type="compositionally biased region" description="Basic residues" evidence="7">
    <location>
        <begin position="400"/>
        <end position="409"/>
    </location>
</feature>
<sequence length="623" mass="69846">MPSSARKSSLGTSRRALQKAHIPYRGDNPEVGKKTGIAVQHVQRMSDGFEPFEEVLQQADGRTPPRPRGRKKSSVVRYDDDEDEDEDEEQYDEDEDEYGEMSMQLDSPVQQNLASMRAPTTPTTNGRPSSRPVARSSNVDFDKIPSPRPRNAANAGPGPSRLSRSYVAREPSPESQDDDDNNDNGDDTMQMDGGFDDDFGPQEGGESSPRRTNFSQMDQDDDDDDDENEPFQDDLPPPEDEDRRSETPKQNHKQTQKQKQDKGKDKGKSWAREESVDEQMEDDIARGLDDISNGQQSDQDVEEPEPEPEPTPEPTPRPKKVKIAEQEKPRSKTQTQTRTQKENRDYREGVRRSTREHYKPLEYWRGEKVVYGRDNVQKKVLVPTITEIIRIPKEPPAPLGKRKRGRSRSRTAQPHGPPSKTGSTVAAAAAPANLEEGWDDDTPSNAKVLDYRTGQEVERRIAWTARMVNPQPVANNSWSFDKIFGDADFIAAGQLVIPPKSRKPSKATKDNTYIFYVVEGAVNLKVHETSMVVSTGGMFMVPRGNTYFIENISQRDARLFFTQARKTMNDEDERMIALANRPKKLRRSSSAGAMRTGNGTSRSSVPPNSDGTPLASRAASTRA</sequence>
<dbReference type="PANTHER" id="PTHR16684">
    <property type="entry name" value="CENTROMERE PROTEIN C"/>
    <property type="match status" value="1"/>
</dbReference>
<comment type="caution">
    <text evidence="9">The sequence shown here is derived from an EMBL/GenBank/DDBJ whole genome shotgun (WGS) entry which is preliminary data.</text>
</comment>
<keyword evidence="10" id="KW-1185">Reference proteome</keyword>
<accession>A0A8H6HSM1</accession>
<dbReference type="GO" id="GO:0051455">
    <property type="term" value="P:spindle attachment to meiosis I kinetochore"/>
    <property type="evidence" value="ECO:0007669"/>
    <property type="project" value="TreeGrafter"/>
</dbReference>
<organism evidence="9 10">
    <name type="scientific">Ephemerocybe angulata</name>
    <dbReference type="NCBI Taxonomy" id="980116"/>
    <lineage>
        <taxon>Eukaryota</taxon>
        <taxon>Fungi</taxon>
        <taxon>Dikarya</taxon>
        <taxon>Basidiomycota</taxon>
        <taxon>Agaricomycotina</taxon>
        <taxon>Agaricomycetes</taxon>
        <taxon>Agaricomycetidae</taxon>
        <taxon>Agaricales</taxon>
        <taxon>Agaricineae</taxon>
        <taxon>Psathyrellaceae</taxon>
        <taxon>Ephemerocybe</taxon>
    </lineage>
</organism>
<feature type="region of interest" description="Disordered" evidence="7">
    <location>
        <begin position="49"/>
        <end position="358"/>
    </location>
</feature>
<feature type="compositionally biased region" description="Polar residues" evidence="7">
    <location>
        <begin position="104"/>
        <end position="128"/>
    </location>
</feature>
<dbReference type="OrthoDB" id="1939643at2759"/>
<dbReference type="FunFam" id="2.60.120.10:FF:000033">
    <property type="entry name" value="Centromere protein C 1"/>
    <property type="match status" value="1"/>
</dbReference>
<dbReference type="SUPFAM" id="SSF51182">
    <property type="entry name" value="RmlC-like cupins"/>
    <property type="match status" value="1"/>
</dbReference>
<name>A0A8H6HSM1_9AGAR</name>
<dbReference type="InterPro" id="IPR028386">
    <property type="entry name" value="CENP-C/Mif2/cnp3"/>
</dbReference>
<dbReference type="InterPro" id="IPR011051">
    <property type="entry name" value="RmlC_Cupin_sf"/>
</dbReference>
<feature type="compositionally biased region" description="Acidic residues" evidence="7">
    <location>
        <begin position="175"/>
        <end position="186"/>
    </location>
</feature>
<dbReference type="PANTHER" id="PTHR16684:SF11">
    <property type="entry name" value="CENTROMERE PROTEIN C"/>
    <property type="match status" value="1"/>
</dbReference>
<feature type="compositionally biased region" description="Acidic residues" evidence="7">
    <location>
        <begin position="299"/>
        <end position="310"/>
    </location>
</feature>
<feature type="compositionally biased region" description="Polar residues" evidence="7">
    <location>
        <begin position="1"/>
        <end position="12"/>
    </location>
</feature>
<feature type="compositionally biased region" description="Acidic residues" evidence="7">
    <location>
        <begin position="218"/>
        <end position="240"/>
    </location>
</feature>
<feature type="compositionally biased region" description="Basic residues" evidence="7">
    <location>
        <begin position="65"/>
        <end position="74"/>
    </location>
</feature>
<dbReference type="InterPro" id="IPR025974">
    <property type="entry name" value="Mif2/CENP-C_cupin"/>
</dbReference>
<dbReference type="EMBL" id="JACGCI010000052">
    <property type="protein sequence ID" value="KAF6751133.1"/>
    <property type="molecule type" value="Genomic_DNA"/>
</dbReference>
<keyword evidence="4" id="KW-0539">Nucleus</keyword>
<comment type="function">
    <text evidence="5">Component of the kinetochore, a multiprotein complex that assembles on centromeric DNA and attaches chromosomes to spindle microtubules, mediating chromosome segregation and sister chromatid segregation during meiosis and mitosis. Component of the inner kinetochore constitutive centromere-associated network (CCAN), which serves as a structural platform for outer kinetochore assembly.</text>
</comment>
<evidence type="ECO:0000256" key="4">
    <source>
        <dbReference type="ARBA" id="ARBA00023242"/>
    </source>
</evidence>
<evidence type="ECO:0000259" key="8">
    <source>
        <dbReference type="Pfam" id="PF11699"/>
    </source>
</evidence>
<dbReference type="GO" id="GO:0005634">
    <property type="term" value="C:nucleus"/>
    <property type="evidence" value="ECO:0007669"/>
    <property type="project" value="UniProtKB-SubCell"/>
</dbReference>
<dbReference type="AlphaFoldDB" id="A0A8H6HSM1"/>
<dbReference type="GO" id="GO:0000776">
    <property type="term" value="C:kinetochore"/>
    <property type="evidence" value="ECO:0007669"/>
    <property type="project" value="InterPro"/>
</dbReference>
<feature type="compositionally biased region" description="Basic and acidic residues" evidence="7">
    <location>
        <begin position="258"/>
        <end position="274"/>
    </location>
</feature>
<dbReference type="CDD" id="cd06993">
    <property type="entry name" value="cupin_CENP-C_C"/>
    <property type="match status" value="1"/>
</dbReference>
<dbReference type="Proteomes" id="UP000521943">
    <property type="component" value="Unassembled WGS sequence"/>
</dbReference>
<evidence type="ECO:0000256" key="5">
    <source>
        <dbReference type="ARBA" id="ARBA00057947"/>
    </source>
</evidence>
<feature type="region of interest" description="Disordered" evidence="7">
    <location>
        <begin position="1"/>
        <end position="35"/>
    </location>
</feature>
<keyword evidence="3" id="KW-0238">DNA-binding</keyword>
<dbReference type="InterPro" id="IPR014710">
    <property type="entry name" value="RmlC-like_jellyroll"/>
</dbReference>
<comment type="similarity">
    <text evidence="2">Belongs to the CENP-C/MIF2 family.</text>
</comment>
<feature type="compositionally biased region" description="Basic and acidic residues" evidence="7">
    <location>
        <begin position="339"/>
        <end position="358"/>
    </location>
</feature>
<feature type="region of interest" description="Disordered" evidence="7">
    <location>
        <begin position="579"/>
        <end position="623"/>
    </location>
</feature>
<dbReference type="Pfam" id="PF11699">
    <property type="entry name" value="CENP-C_C"/>
    <property type="match status" value="1"/>
</dbReference>
<gene>
    <name evidence="9" type="ORF">DFP72DRAFT_908551</name>
</gene>
<dbReference type="GO" id="GO:0051315">
    <property type="term" value="P:attachment of mitotic spindle microtubules to kinetochore"/>
    <property type="evidence" value="ECO:0007669"/>
    <property type="project" value="TreeGrafter"/>
</dbReference>
<evidence type="ECO:0000256" key="7">
    <source>
        <dbReference type="SAM" id="MobiDB-lite"/>
    </source>
</evidence>
<protein>
    <recommendedName>
        <fullName evidence="6">CENP-C homolog</fullName>
    </recommendedName>
</protein>
<dbReference type="GO" id="GO:0051382">
    <property type="term" value="P:kinetochore assembly"/>
    <property type="evidence" value="ECO:0007669"/>
    <property type="project" value="InterPro"/>
</dbReference>
<feature type="region of interest" description="Disordered" evidence="7">
    <location>
        <begin position="393"/>
        <end position="427"/>
    </location>
</feature>
<feature type="compositionally biased region" description="Polar residues" evidence="7">
    <location>
        <begin position="597"/>
        <end position="611"/>
    </location>
</feature>
<evidence type="ECO:0000256" key="6">
    <source>
        <dbReference type="ARBA" id="ARBA00075033"/>
    </source>
</evidence>
<proteinExistence type="inferred from homology"/>